<dbReference type="InterPro" id="IPR025333">
    <property type="entry name" value="DUF4239"/>
</dbReference>
<keyword evidence="1" id="KW-1133">Transmembrane helix</keyword>
<feature type="transmembrane region" description="Helical" evidence="1">
    <location>
        <begin position="204"/>
        <end position="223"/>
    </location>
</feature>
<name>A0A370LAH4_9HYPH</name>
<dbReference type="EMBL" id="QQTP01000002">
    <property type="protein sequence ID" value="RDJ28201.1"/>
    <property type="molecule type" value="Genomic_DNA"/>
</dbReference>
<protein>
    <submittedName>
        <fullName evidence="2">DUF4239 domain-containing protein</fullName>
    </submittedName>
</protein>
<organism evidence="2 3">
    <name type="scientific">Bosea caraganae</name>
    <dbReference type="NCBI Taxonomy" id="2763117"/>
    <lineage>
        <taxon>Bacteria</taxon>
        <taxon>Pseudomonadati</taxon>
        <taxon>Pseudomonadota</taxon>
        <taxon>Alphaproteobacteria</taxon>
        <taxon>Hyphomicrobiales</taxon>
        <taxon>Boseaceae</taxon>
        <taxon>Bosea</taxon>
    </lineage>
</organism>
<dbReference type="AlphaFoldDB" id="A0A370LAH4"/>
<dbReference type="Proteomes" id="UP000255207">
    <property type="component" value="Unassembled WGS sequence"/>
</dbReference>
<dbReference type="OrthoDB" id="4760162at2"/>
<comment type="caution">
    <text evidence="2">The sequence shown here is derived from an EMBL/GenBank/DDBJ whole genome shotgun (WGS) entry which is preliminary data.</text>
</comment>
<reference evidence="3" key="1">
    <citation type="submission" date="2018-07" db="EMBL/GenBank/DDBJ databases">
        <authorList>
            <person name="Safronova V.I."/>
            <person name="Chirak E.R."/>
            <person name="Sazanova A.L."/>
        </authorList>
    </citation>
    <scope>NUCLEOTIDE SEQUENCE [LARGE SCALE GENOMIC DNA]</scope>
    <source>
        <strain evidence="3">RCAM04685</strain>
    </source>
</reference>
<feature type="transmembrane region" description="Helical" evidence="1">
    <location>
        <begin position="40"/>
        <end position="61"/>
    </location>
</feature>
<feature type="transmembrane region" description="Helical" evidence="1">
    <location>
        <begin position="175"/>
        <end position="197"/>
    </location>
</feature>
<evidence type="ECO:0000256" key="1">
    <source>
        <dbReference type="SAM" id="Phobius"/>
    </source>
</evidence>
<sequence>MSPFEIGGIAFVCVFGTALLGMFLRSRLPEHHLDVDSRDAIKLATAVIGTLSALALGLLIASAKRSFDDAGAELRTAAARVLLLDRVMMHYGPEAAEMRRTLRRVMETRVNGNRPQAINKTTLDDGLDIEAVQDGLRNLSPQTDGQRWLQGRALQLSGQIAEARWLRAETEAGGFPGLFLVFLVFWLALLFGSFGLLAPGNATVMATLLVCTLSVTGALVLIIDMDHPYLGFIRVSETPLRLALERLGQH</sequence>
<gene>
    <name evidence="2" type="ORF">DWE98_06335</name>
</gene>
<evidence type="ECO:0000313" key="2">
    <source>
        <dbReference type="EMBL" id="RDJ28201.1"/>
    </source>
</evidence>
<dbReference type="Pfam" id="PF14023">
    <property type="entry name" value="Bestrophin-like"/>
    <property type="match status" value="1"/>
</dbReference>
<keyword evidence="3" id="KW-1185">Reference proteome</keyword>
<accession>A0A370LAH4</accession>
<evidence type="ECO:0000313" key="3">
    <source>
        <dbReference type="Proteomes" id="UP000255207"/>
    </source>
</evidence>
<keyword evidence="1" id="KW-0812">Transmembrane</keyword>
<proteinExistence type="predicted"/>
<dbReference type="RefSeq" id="WP_114828326.1">
    <property type="nucleotide sequence ID" value="NZ_QQTO01000037.1"/>
</dbReference>
<keyword evidence="1" id="KW-0472">Membrane</keyword>
<feature type="transmembrane region" description="Helical" evidence="1">
    <location>
        <begin position="6"/>
        <end position="28"/>
    </location>
</feature>